<dbReference type="AlphaFoldDB" id="A0A6A4QGS8"/>
<evidence type="ECO:0000256" key="1">
    <source>
        <dbReference type="ARBA" id="ARBA00004613"/>
    </source>
</evidence>
<dbReference type="EMBL" id="WOCE01000006">
    <property type="protein sequence ID" value="KAE9612777.1"/>
    <property type="molecule type" value="Genomic_DNA"/>
</dbReference>
<feature type="signal peptide" evidence="6">
    <location>
        <begin position="1"/>
        <end position="30"/>
    </location>
</feature>
<gene>
    <name evidence="7" type="ORF">Lalb_Chr06g0176661</name>
</gene>
<evidence type="ECO:0000256" key="3">
    <source>
        <dbReference type="ARBA" id="ARBA00022471"/>
    </source>
</evidence>
<name>A0A6A4QGS8_LUPAL</name>
<dbReference type="OrthoDB" id="1420996at2759"/>
<comment type="similarity">
    <text evidence="2 6">Belongs to the plant self-incompatibility (S1) protein family.</text>
</comment>
<comment type="caution">
    <text evidence="7">The sequence shown here is derived from an EMBL/GenBank/DDBJ whole genome shotgun (WGS) entry which is preliminary data.</text>
</comment>
<evidence type="ECO:0000313" key="8">
    <source>
        <dbReference type="Proteomes" id="UP000447434"/>
    </source>
</evidence>
<evidence type="ECO:0000313" key="7">
    <source>
        <dbReference type="EMBL" id="KAE9612777.1"/>
    </source>
</evidence>
<feature type="chain" id="PRO_5025719374" description="S-protein homolog" evidence="6">
    <location>
        <begin position="31"/>
        <end position="174"/>
    </location>
</feature>
<keyword evidence="4 6" id="KW-0964">Secreted</keyword>
<evidence type="ECO:0000256" key="6">
    <source>
        <dbReference type="RuleBase" id="RU367044"/>
    </source>
</evidence>
<proteinExistence type="inferred from homology"/>
<dbReference type="Pfam" id="PF05938">
    <property type="entry name" value="Self-incomp_S1"/>
    <property type="match status" value="1"/>
</dbReference>
<keyword evidence="8" id="KW-1185">Reference proteome</keyword>
<sequence length="174" mass="20250">MVALVNKIVLSLFMLVTMFVTMQIMDGVESFSFIPRVKLYIQNRLPNLQLSFHCKDKYRDNGFHTLPPGKVYTFGFAVTPFIINRTQWFCLFSWDEESHYFDIYVQIRDSCGICVWTIQNSGPCKVYRSHSDCFSWPIKGEHELQGRKTLLISNTSTQQESPFALKPLHSHGRD</sequence>
<dbReference type="PANTHER" id="PTHR31232">
    <property type="match status" value="1"/>
</dbReference>
<dbReference type="PANTHER" id="PTHR31232:SF43">
    <property type="entry name" value="S-PROTEIN HOMOLOG 29-RELATED"/>
    <property type="match status" value="1"/>
</dbReference>
<keyword evidence="3 6" id="KW-0713">Self-incompatibility</keyword>
<dbReference type="Proteomes" id="UP000447434">
    <property type="component" value="Chromosome 6"/>
</dbReference>
<evidence type="ECO:0000256" key="5">
    <source>
        <dbReference type="ARBA" id="ARBA00022729"/>
    </source>
</evidence>
<protein>
    <recommendedName>
        <fullName evidence="6">S-protein homolog</fullName>
    </recommendedName>
</protein>
<reference evidence="8" key="1">
    <citation type="journal article" date="2020" name="Nat. Commun.">
        <title>Genome sequence of the cluster root forming white lupin.</title>
        <authorList>
            <person name="Hufnagel B."/>
            <person name="Marques A."/>
            <person name="Soriano A."/>
            <person name="Marques L."/>
            <person name="Divol F."/>
            <person name="Doumas P."/>
            <person name="Sallet E."/>
            <person name="Mancinotti D."/>
            <person name="Carrere S."/>
            <person name="Marande W."/>
            <person name="Arribat S."/>
            <person name="Keller J."/>
            <person name="Huneau C."/>
            <person name="Blein T."/>
            <person name="Aime D."/>
            <person name="Laguerre M."/>
            <person name="Taylor J."/>
            <person name="Schubert V."/>
            <person name="Nelson M."/>
            <person name="Geu-Flores F."/>
            <person name="Crespi M."/>
            <person name="Gallardo-Guerrero K."/>
            <person name="Delaux P.-M."/>
            <person name="Salse J."/>
            <person name="Berges H."/>
            <person name="Guyot R."/>
            <person name="Gouzy J."/>
            <person name="Peret B."/>
        </authorList>
    </citation>
    <scope>NUCLEOTIDE SEQUENCE [LARGE SCALE GENOMIC DNA]</scope>
    <source>
        <strain evidence="8">cv. Amiga</strain>
    </source>
</reference>
<dbReference type="InterPro" id="IPR010264">
    <property type="entry name" value="Self-incomp_S1"/>
</dbReference>
<keyword evidence="5 6" id="KW-0732">Signal</keyword>
<dbReference type="GO" id="GO:0005576">
    <property type="term" value="C:extracellular region"/>
    <property type="evidence" value="ECO:0007669"/>
    <property type="project" value="UniProtKB-SubCell"/>
</dbReference>
<evidence type="ECO:0000256" key="2">
    <source>
        <dbReference type="ARBA" id="ARBA00005581"/>
    </source>
</evidence>
<evidence type="ECO:0000256" key="4">
    <source>
        <dbReference type="ARBA" id="ARBA00022525"/>
    </source>
</evidence>
<organism evidence="7 8">
    <name type="scientific">Lupinus albus</name>
    <name type="common">White lupine</name>
    <name type="synonym">Lupinus termis</name>
    <dbReference type="NCBI Taxonomy" id="3870"/>
    <lineage>
        <taxon>Eukaryota</taxon>
        <taxon>Viridiplantae</taxon>
        <taxon>Streptophyta</taxon>
        <taxon>Embryophyta</taxon>
        <taxon>Tracheophyta</taxon>
        <taxon>Spermatophyta</taxon>
        <taxon>Magnoliopsida</taxon>
        <taxon>eudicotyledons</taxon>
        <taxon>Gunneridae</taxon>
        <taxon>Pentapetalae</taxon>
        <taxon>rosids</taxon>
        <taxon>fabids</taxon>
        <taxon>Fabales</taxon>
        <taxon>Fabaceae</taxon>
        <taxon>Papilionoideae</taxon>
        <taxon>50 kb inversion clade</taxon>
        <taxon>genistoids sensu lato</taxon>
        <taxon>core genistoids</taxon>
        <taxon>Genisteae</taxon>
        <taxon>Lupinus</taxon>
    </lineage>
</organism>
<accession>A0A6A4QGS8</accession>
<comment type="subcellular location">
    <subcellularLocation>
        <location evidence="1 6">Secreted</location>
    </subcellularLocation>
</comment>
<dbReference type="GO" id="GO:0060320">
    <property type="term" value="P:rejection of self pollen"/>
    <property type="evidence" value="ECO:0007669"/>
    <property type="project" value="UniProtKB-KW"/>
</dbReference>